<evidence type="ECO:0000313" key="3">
    <source>
        <dbReference type="EMBL" id="OWK27763.1"/>
    </source>
</evidence>
<name>A0A245ZDI2_9SPHN</name>
<dbReference type="Pfam" id="PF03237">
    <property type="entry name" value="Terminase_6N"/>
    <property type="match status" value="1"/>
</dbReference>
<feature type="domain" description="Terminase large subunit gp17-like C-terminal" evidence="2">
    <location>
        <begin position="271"/>
        <end position="419"/>
    </location>
</feature>
<accession>A0A245ZDI2</accession>
<dbReference type="Gene3D" id="3.40.50.300">
    <property type="entry name" value="P-loop containing nucleotide triphosphate hydrolases"/>
    <property type="match status" value="1"/>
</dbReference>
<keyword evidence="4" id="KW-1185">Reference proteome</keyword>
<organism evidence="3 4">
    <name type="scientific">Sphingomonas dokdonensis</name>
    <dbReference type="NCBI Taxonomy" id="344880"/>
    <lineage>
        <taxon>Bacteria</taxon>
        <taxon>Pseudomonadati</taxon>
        <taxon>Pseudomonadota</taxon>
        <taxon>Alphaproteobacteria</taxon>
        <taxon>Sphingomonadales</taxon>
        <taxon>Sphingomonadaceae</taxon>
        <taxon>Sphingomonas</taxon>
    </lineage>
</organism>
<dbReference type="RefSeq" id="WP_088368444.1">
    <property type="nucleotide sequence ID" value="NZ_NBBI01000010.1"/>
</dbReference>
<dbReference type="InterPro" id="IPR035421">
    <property type="entry name" value="Terminase_6C"/>
</dbReference>
<protein>
    <submittedName>
        <fullName evidence="3">Terminase-like family protein</fullName>
    </submittedName>
</protein>
<evidence type="ECO:0000256" key="1">
    <source>
        <dbReference type="ARBA" id="ARBA00022612"/>
    </source>
</evidence>
<reference evidence="3 4" key="1">
    <citation type="submission" date="2017-03" db="EMBL/GenBank/DDBJ databases">
        <title>Genome sequence of Sphingomonas dokdonensis DSM 21029.</title>
        <authorList>
            <person name="Poehlein A."/>
            <person name="Wuebbeler J.H."/>
            <person name="Steinbuechel A."/>
            <person name="Daniel R."/>
        </authorList>
    </citation>
    <scope>NUCLEOTIDE SEQUENCE [LARGE SCALE GENOMIC DNA]</scope>
    <source>
        <strain evidence="3 4">DSM 21029</strain>
    </source>
</reference>
<dbReference type="Pfam" id="PF17289">
    <property type="entry name" value="Terminase_6C"/>
    <property type="match status" value="1"/>
</dbReference>
<sequence>MSDDPLMRLALLPPDERDRVIATLSMPMKVELAGRWHTFAHGGQYEPEHAWRVWLVRAGRGFGKTRAGAEWVNGVARTRPEARIALVGATAEEARRVMVEGPSGVLATARLDMRPAWAASKGEVRWPGGAIATVYSADSPEGLRGPEHHAAWCDELGKWRRGEAAWDNLMMTMRLGKQPQVMVTTTPRSTVLMRRVMALPGLYQTTGQTGDNVHLPAAFVEAMTETYGGTALGRQELDGEMIETVAGALWTRATIEACRIAAAPVLVRVVVGVDPPAGVGGDACGIVAAGLDAAGSGHVIEDASVTGATPEGWARAVAGCAARHGADRVVAEANQGGEMVRSVLHAADTGLPVALVHASRGKVARAEPVAALYEAGRVRHAGVFPMLEDELCGLVVGGGYEGPGRSPDRADALVWALSELMLGRRGAAAVRAL</sequence>
<dbReference type="Gene3D" id="3.30.420.240">
    <property type="match status" value="1"/>
</dbReference>
<gene>
    <name evidence="3" type="ORF">SPDO_31270</name>
</gene>
<comment type="caution">
    <text evidence="3">The sequence shown here is derived from an EMBL/GenBank/DDBJ whole genome shotgun (WGS) entry which is preliminary data.</text>
</comment>
<proteinExistence type="predicted"/>
<dbReference type="OrthoDB" id="4519042at2"/>
<dbReference type="Proteomes" id="UP000197290">
    <property type="component" value="Unassembled WGS sequence"/>
</dbReference>
<dbReference type="InterPro" id="IPR027417">
    <property type="entry name" value="P-loop_NTPase"/>
</dbReference>
<keyword evidence="1" id="KW-1188">Viral release from host cell</keyword>
<evidence type="ECO:0000259" key="2">
    <source>
        <dbReference type="Pfam" id="PF17289"/>
    </source>
</evidence>
<dbReference type="AlphaFoldDB" id="A0A245ZDI2"/>
<evidence type="ECO:0000313" key="4">
    <source>
        <dbReference type="Proteomes" id="UP000197290"/>
    </source>
</evidence>
<dbReference type="EMBL" id="NBBI01000010">
    <property type="protein sequence ID" value="OWK27763.1"/>
    <property type="molecule type" value="Genomic_DNA"/>
</dbReference>